<dbReference type="PANTHER" id="PTHR11046">
    <property type="entry name" value="OLIGORIBONUCLEASE, MITOCHONDRIAL"/>
    <property type="match status" value="1"/>
</dbReference>
<dbReference type="EMBL" id="MFLJ01000025">
    <property type="protein sequence ID" value="OGG64392.1"/>
    <property type="molecule type" value="Genomic_DNA"/>
</dbReference>
<organism evidence="6 7">
    <name type="scientific">Candidatus Kaiserbacteria bacterium RIFCSPHIGHO2_02_FULL_55_17</name>
    <dbReference type="NCBI Taxonomy" id="1798496"/>
    <lineage>
        <taxon>Bacteria</taxon>
        <taxon>Candidatus Kaiseribacteriota</taxon>
    </lineage>
</organism>
<sequence length="184" mass="21164">MQRNDLLVWMDLEMTSLRDVLTDKITEIAVVLTDKDLNIVAEGPDIVIQVDQALFDNIPSSARSTHDESGIEAAVAKSTVTAEQAEREILAFLKEHVTPQSAPLCGNSIHMDRHFLCIHMRSVSDYLFYRCIDVSSIKELARRWNQPLYEEAEQRKGIKPHRAKADIMKSIEELRFYRDNFFNI</sequence>
<evidence type="ECO:0000313" key="7">
    <source>
        <dbReference type="Proteomes" id="UP000177232"/>
    </source>
</evidence>
<keyword evidence="4" id="KW-0269">Exonuclease</keyword>
<dbReference type="GO" id="GO:0003676">
    <property type="term" value="F:nucleic acid binding"/>
    <property type="evidence" value="ECO:0007669"/>
    <property type="project" value="InterPro"/>
</dbReference>
<dbReference type="PANTHER" id="PTHR11046:SF0">
    <property type="entry name" value="OLIGORIBONUCLEASE, MITOCHONDRIAL"/>
    <property type="match status" value="1"/>
</dbReference>
<protein>
    <recommendedName>
        <fullName evidence="5">Exonuclease domain-containing protein</fullName>
    </recommendedName>
</protein>
<dbReference type="SMART" id="SM00479">
    <property type="entry name" value="EXOIII"/>
    <property type="match status" value="1"/>
</dbReference>
<evidence type="ECO:0000313" key="6">
    <source>
        <dbReference type="EMBL" id="OGG64392.1"/>
    </source>
</evidence>
<dbReference type="STRING" id="1798496.A3C94_00790"/>
<dbReference type="CDD" id="cd06135">
    <property type="entry name" value="Orn"/>
    <property type="match status" value="1"/>
</dbReference>
<dbReference type="Gene3D" id="3.30.420.10">
    <property type="entry name" value="Ribonuclease H-like superfamily/Ribonuclease H"/>
    <property type="match status" value="1"/>
</dbReference>
<keyword evidence="3" id="KW-0378">Hydrolase</keyword>
<reference evidence="6 7" key="1">
    <citation type="journal article" date="2016" name="Nat. Commun.">
        <title>Thousands of microbial genomes shed light on interconnected biogeochemical processes in an aquifer system.</title>
        <authorList>
            <person name="Anantharaman K."/>
            <person name="Brown C.T."/>
            <person name="Hug L.A."/>
            <person name="Sharon I."/>
            <person name="Castelle C.J."/>
            <person name="Probst A.J."/>
            <person name="Thomas B.C."/>
            <person name="Singh A."/>
            <person name="Wilkins M.J."/>
            <person name="Karaoz U."/>
            <person name="Brodie E.L."/>
            <person name="Williams K.H."/>
            <person name="Hubbard S.S."/>
            <person name="Banfield J.F."/>
        </authorList>
    </citation>
    <scope>NUCLEOTIDE SEQUENCE [LARGE SCALE GENOMIC DNA]</scope>
</reference>
<dbReference type="InterPro" id="IPR022894">
    <property type="entry name" value="Oligoribonuclease"/>
</dbReference>
<gene>
    <name evidence="6" type="ORF">A3C94_00790</name>
</gene>
<dbReference type="AlphaFoldDB" id="A0A1F6DTM6"/>
<dbReference type="InterPro" id="IPR036397">
    <property type="entry name" value="RNaseH_sf"/>
</dbReference>
<evidence type="ECO:0000256" key="2">
    <source>
        <dbReference type="ARBA" id="ARBA00022722"/>
    </source>
</evidence>
<evidence type="ECO:0000256" key="1">
    <source>
        <dbReference type="ARBA" id="ARBA00009921"/>
    </source>
</evidence>
<comment type="caution">
    <text evidence="6">The sequence shown here is derived from an EMBL/GenBank/DDBJ whole genome shotgun (WGS) entry which is preliminary data.</text>
</comment>
<dbReference type="InterPro" id="IPR013520">
    <property type="entry name" value="Ribonucl_H"/>
</dbReference>
<name>A0A1F6DTM6_9BACT</name>
<dbReference type="InterPro" id="IPR012337">
    <property type="entry name" value="RNaseH-like_sf"/>
</dbReference>
<feature type="domain" description="Exonuclease" evidence="5">
    <location>
        <begin position="6"/>
        <end position="183"/>
    </location>
</feature>
<accession>A0A1F6DTM6</accession>
<dbReference type="NCBIfam" id="NF003765">
    <property type="entry name" value="PRK05359.1"/>
    <property type="match status" value="1"/>
</dbReference>
<proteinExistence type="inferred from homology"/>
<evidence type="ECO:0000259" key="5">
    <source>
        <dbReference type="SMART" id="SM00479"/>
    </source>
</evidence>
<evidence type="ECO:0000256" key="4">
    <source>
        <dbReference type="ARBA" id="ARBA00022839"/>
    </source>
</evidence>
<dbReference type="Pfam" id="PF00929">
    <property type="entry name" value="RNase_T"/>
    <property type="match status" value="1"/>
</dbReference>
<dbReference type="Proteomes" id="UP000177232">
    <property type="component" value="Unassembled WGS sequence"/>
</dbReference>
<keyword evidence="2" id="KW-0540">Nuclease</keyword>
<dbReference type="GO" id="GO:0000175">
    <property type="term" value="F:3'-5'-RNA exonuclease activity"/>
    <property type="evidence" value="ECO:0007669"/>
    <property type="project" value="InterPro"/>
</dbReference>
<evidence type="ECO:0000256" key="3">
    <source>
        <dbReference type="ARBA" id="ARBA00022801"/>
    </source>
</evidence>
<comment type="similarity">
    <text evidence="1">Belongs to the oligoribonuclease family.</text>
</comment>
<dbReference type="SUPFAM" id="SSF53098">
    <property type="entry name" value="Ribonuclease H-like"/>
    <property type="match status" value="1"/>
</dbReference>